<evidence type="ECO:0000259" key="18">
    <source>
        <dbReference type="PROSITE" id="PS51098"/>
    </source>
</evidence>
<dbReference type="GO" id="GO:0008982">
    <property type="term" value="F:protein-N(PI)-phosphohistidine-sugar phosphotransferase activity"/>
    <property type="evidence" value="ECO:0007669"/>
    <property type="project" value="InterPro"/>
</dbReference>
<dbReference type="Pfam" id="PF02378">
    <property type="entry name" value="PTS_EIIC"/>
    <property type="match status" value="1"/>
</dbReference>
<feature type="domain" description="PTS EIIC type-1" evidence="19">
    <location>
        <begin position="106"/>
        <end position="453"/>
    </location>
</feature>
<evidence type="ECO:0000256" key="13">
    <source>
        <dbReference type="ARBA" id="ARBA00023136"/>
    </source>
</evidence>
<dbReference type="PROSITE" id="PS51098">
    <property type="entry name" value="PTS_EIIB_TYPE_1"/>
    <property type="match status" value="1"/>
</dbReference>
<comment type="subcellular location">
    <subcellularLocation>
        <location evidence="1">Cell membrane</location>
        <topology evidence="1">Multi-pass membrane protein</topology>
    </subcellularLocation>
</comment>
<feature type="transmembrane region" description="Helical" evidence="17">
    <location>
        <begin position="359"/>
        <end position="381"/>
    </location>
</feature>
<feature type="transmembrane region" description="Helical" evidence="17">
    <location>
        <begin position="215"/>
        <end position="234"/>
    </location>
</feature>
<dbReference type="InterPro" id="IPR001996">
    <property type="entry name" value="PTS_IIB_1"/>
</dbReference>
<dbReference type="GO" id="GO:0009401">
    <property type="term" value="P:phosphoenolpyruvate-dependent sugar phosphotransferase system"/>
    <property type="evidence" value="ECO:0007669"/>
    <property type="project" value="UniProtKB-KW"/>
</dbReference>
<gene>
    <name evidence="20" type="ORF">BTJ39_00770</name>
</gene>
<evidence type="ECO:0000313" key="20">
    <source>
        <dbReference type="EMBL" id="OON41734.1"/>
    </source>
</evidence>
<dbReference type="Pfam" id="PF00367">
    <property type="entry name" value="PTS_EIIB"/>
    <property type="match status" value="1"/>
</dbReference>
<keyword evidence="9" id="KW-0598">Phosphotransferase system</keyword>
<feature type="transmembrane region" description="Helical" evidence="17">
    <location>
        <begin position="387"/>
        <end position="406"/>
    </location>
</feature>
<feature type="active site" description="Phosphocysteine intermediate; for EIIB activity" evidence="16">
    <location>
        <position position="26"/>
    </location>
</feature>
<comment type="catalytic activity">
    <reaction evidence="15">
        <text>N(pros)-phospho-L-histidyl-[protein] + D-glucose(out) = D-glucose 6-phosphate(in) + L-histidyl-[protein]</text>
        <dbReference type="Rhea" id="RHEA:33367"/>
        <dbReference type="Rhea" id="RHEA-COMP:9745"/>
        <dbReference type="Rhea" id="RHEA-COMP:9746"/>
        <dbReference type="ChEBI" id="CHEBI:4167"/>
        <dbReference type="ChEBI" id="CHEBI:29979"/>
        <dbReference type="ChEBI" id="CHEBI:61548"/>
        <dbReference type="ChEBI" id="CHEBI:64837"/>
        <dbReference type="EC" id="2.7.1.199"/>
    </reaction>
</comment>
<feature type="transmembrane region" description="Helical" evidence="17">
    <location>
        <begin position="246"/>
        <end position="267"/>
    </location>
</feature>
<dbReference type="OrthoDB" id="92465at2"/>
<dbReference type="Proteomes" id="UP000190667">
    <property type="component" value="Unassembled WGS sequence"/>
</dbReference>
<sequence>MREADVASEILDAVGGTENIVLLEHCATRLRLMLADRALVDEATIETIDGVKGQFYSAGQYQIVLGTGLVNKVFQAMQERFGQQVEAEWQKKERLQRMTLLQKLSRTLGDVFVPIIPVLVATGLFMGLRGLLLSLGQTFPADWMEFTKVLTDTAFAFLPVLIAYSVVKRFGGSPVIGIVIGLMLVSPVLPNAYQVAAGSAQPLYFHLLGLNIPVLGYQGSVLPALCLSIIAAKLEIRLHRIIPDVLDLIVTPFLTLLISLLVGLFIIGPLMHYVEVFVVDSANTLLTLPYGIDGLVIGGLDQAVVITGLHHTFKALEVELLAKTGSNAFNALVSMAITSQGAAALAVSFKTRDKKKRALYFSSVVPAFLGITEPAIFGINLRLVKPFIFGCIGGAIGGMVASILHLQGTGMSITSVPGALLYMNGQLINYLLASLTGFAVAFIMTLLFFKSEE</sequence>
<dbReference type="GO" id="GO:0016301">
    <property type="term" value="F:kinase activity"/>
    <property type="evidence" value="ECO:0007669"/>
    <property type="project" value="UniProtKB-KW"/>
</dbReference>
<evidence type="ECO:0000256" key="1">
    <source>
        <dbReference type="ARBA" id="ARBA00004651"/>
    </source>
</evidence>
<reference evidence="20 21" key="1">
    <citation type="submission" date="2016-12" db="EMBL/GenBank/DDBJ databases">
        <title>Izhakiella australiana sp. nov. of genus Izhakiella isolated from Australian desert.</title>
        <authorList>
            <person name="Ji M."/>
        </authorList>
    </citation>
    <scope>NUCLEOTIDE SEQUENCE [LARGE SCALE GENOMIC DNA]</scope>
    <source>
        <strain evidence="20 21">D4N98</strain>
    </source>
</reference>
<organism evidence="20 21">
    <name type="scientific">Izhakiella australiensis</name>
    <dbReference type="NCBI Taxonomy" id="1926881"/>
    <lineage>
        <taxon>Bacteria</taxon>
        <taxon>Pseudomonadati</taxon>
        <taxon>Pseudomonadota</taxon>
        <taxon>Gammaproteobacteria</taxon>
        <taxon>Enterobacterales</taxon>
        <taxon>Erwiniaceae</taxon>
        <taxon>Izhakiella</taxon>
    </lineage>
</organism>
<evidence type="ECO:0000256" key="2">
    <source>
        <dbReference type="ARBA" id="ARBA00011910"/>
    </source>
</evidence>
<dbReference type="InterPro" id="IPR050558">
    <property type="entry name" value="PTS_Sugar-Specific_Components"/>
</dbReference>
<feature type="transmembrane region" description="Helical" evidence="17">
    <location>
        <begin position="328"/>
        <end position="347"/>
    </location>
</feature>
<evidence type="ECO:0000313" key="21">
    <source>
        <dbReference type="Proteomes" id="UP000190667"/>
    </source>
</evidence>
<feature type="transmembrane region" description="Helical" evidence="17">
    <location>
        <begin position="174"/>
        <end position="195"/>
    </location>
</feature>
<dbReference type="NCBIfam" id="TIGR00826">
    <property type="entry name" value="EIIB_glc"/>
    <property type="match status" value="1"/>
</dbReference>
<keyword evidence="5" id="KW-1003">Cell membrane</keyword>
<evidence type="ECO:0000259" key="19">
    <source>
        <dbReference type="PROSITE" id="PS51103"/>
    </source>
</evidence>
<evidence type="ECO:0000256" key="4">
    <source>
        <dbReference type="ARBA" id="ARBA00022448"/>
    </source>
</evidence>
<evidence type="ECO:0000256" key="8">
    <source>
        <dbReference type="ARBA" id="ARBA00022679"/>
    </source>
</evidence>
<dbReference type="GO" id="GO:0015771">
    <property type="term" value="P:trehalose transport"/>
    <property type="evidence" value="ECO:0007669"/>
    <property type="project" value="TreeGrafter"/>
</dbReference>
<keyword evidence="8" id="KW-0808">Transferase</keyword>
<dbReference type="InterPro" id="IPR036878">
    <property type="entry name" value="Glu_permease_IIB"/>
</dbReference>
<evidence type="ECO:0000256" key="5">
    <source>
        <dbReference type="ARBA" id="ARBA00022475"/>
    </source>
</evidence>
<dbReference type="InterPro" id="IPR003352">
    <property type="entry name" value="PTS_EIIC"/>
</dbReference>
<keyword evidence="10 17" id="KW-0812">Transmembrane</keyword>
<dbReference type="PROSITE" id="PS51103">
    <property type="entry name" value="PTS_EIIC_TYPE_1"/>
    <property type="match status" value="1"/>
</dbReference>
<dbReference type="SUPFAM" id="SSF55604">
    <property type="entry name" value="Glucose permease domain IIB"/>
    <property type="match status" value="1"/>
</dbReference>
<keyword evidence="21" id="KW-1185">Reference proteome</keyword>
<evidence type="ECO:0000256" key="14">
    <source>
        <dbReference type="ARBA" id="ARBA00032303"/>
    </source>
</evidence>
<feature type="transmembrane region" description="Helical" evidence="17">
    <location>
        <begin position="427"/>
        <end position="449"/>
    </location>
</feature>
<dbReference type="GO" id="GO:0090589">
    <property type="term" value="F:protein-phosphocysteine-trehalose phosphotransferase system transporter activity"/>
    <property type="evidence" value="ECO:0007669"/>
    <property type="project" value="TreeGrafter"/>
</dbReference>
<keyword evidence="13 17" id="KW-0472">Membrane</keyword>
<accession>A0A1S8YRN3</accession>
<feature type="transmembrane region" description="Helical" evidence="17">
    <location>
        <begin position="149"/>
        <end position="167"/>
    </location>
</feature>
<dbReference type="PROSITE" id="PS01035">
    <property type="entry name" value="PTS_EIIB_TYPE_1_CYS"/>
    <property type="match status" value="1"/>
</dbReference>
<dbReference type="Gene3D" id="3.30.1360.60">
    <property type="entry name" value="Glucose permease domain IIB"/>
    <property type="match status" value="1"/>
</dbReference>
<evidence type="ECO:0000256" key="10">
    <source>
        <dbReference type="ARBA" id="ARBA00022692"/>
    </source>
</evidence>
<evidence type="ECO:0000256" key="17">
    <source>
        <dbReference type="SAM" id="Phobius"/>
    </source>
</evidence>
<keyword evidence="7 20" id="KW-0762">Sugar transport</keyword>
<evidence type="ECO:0000256" key="15">
    <source>
        <dbReference type="ARBA" id="ARBA00047336"/>
    </source>
</evidence>
<evidence type="ECO:0000256" key="12">
    <source>
        <dbReference type="ARBA" id="ARBA00022989"/>
    </source>
</evidence>
<evidence type="ECO:0000256" key="16">
    <source>
        <dbReference type="PROSITE-ProRule" id="PRU00421"/>
    </source>
</evidence>
<feature type="domain" description="PTS EIIB type-1" evidence="18">
    <location>
        <begin position="4"/>
        <end position="87"/>
    </location>
</feature>
<dbReference type="AlphaFoldDB" id="A0A1S8YRN3"/>
<dbReference type="STRING" id="1926881.BTJ39_00770"/>
<keyword evidence="11" id="KW-0418">Kinase</keyword>
<dbReference type="EC" id="2.7.1.199" evidence="2"/>
<evidence type="ECO:0000256" key="6">
    <source>
        <dbReference type="ARBA" id="ARBA00022519"/>
    </source>
</evidence>
<protein>
    <recommendedName>
        <fullName evidence="3">PTS system glucose-specific EIICB component</fullName>
        <ecNumber evidence="2">2.7.1.199</ecNumber>
    </recommendedName>
    <alternativeName>
        <fullName evidence="14">EIICB-Glc</fullName>
    </alternativeName>
</protein>
<name>A0A1S8YRN3_9GAMM</name>
<dbReference type="EMBL" id="MRUL01000001">
    <property type="protein sequence ID" value="OON41734.1"/>
    <property type="molecule type" value="Genomic_DNA"/>
</dbReference>
<feature type="transmembrane region" description="Helical" evidence="17">
    <location>
        <begin position="107"/>
        <end position="129"/>
    </location>
</feature>
<dbReference type="PANTHER" id="PTHR30175">
    <property type="entry name" value="PHOSPHOTRANSFERASE SYSTEM TRANSPORT PROTEIN"/>
    <property type="match status" value="1"/>
</dbReference>
<dbReference type="PANTHER" id="PTHR30175:SF7">
    <property type="entry name" value="NEGATIVE REGULATOR OF SACY ACTIVITY"/>
    <property type="match status" value="1"/>
</dbReference>
<evidence type="ECO:0000256" key="11">
    <source>
        <dbReference type="ARBA" id="ARBA00022777"/>
    </source>
</evidence>
<proteinExistence type="predicted"/>
<dbReference type="FunFam" id="3.30.1360.60:FF:000001">
    <property type="entry name" value="PTS system glucose-specific IIBC component PtsG"/>
    <property type="match status" value="1"/>
</dbReference>
<dbReference type="RefSeq" id="WP_078000757.1">
    <property type="nucleotide sequence ID" value="NZ_MRUL01000001.1"/>
</dbReference>
<evidence type="ECO:0000256" key="9">
    <source>
        <dbReference type="ARBA" id="ARBA00022683"/>
    </source>
</evidence>
<keyword evidence="6" id="KW-0997">Cell inner membrane</keyword>
<evidence type="ECO:0000256" key="7">
    <source>
        <dbReference type="ARBA" id="ARBA00022597"/>
    </source>
</evidence>
<dbReference type="GO" id="GO:0005886">
    <property type="term" value="C:plasma membrane"/>
    <property type="evidence" value="ECO:0007669"/>
    <property type="project" value="UniProtKB-SubCell"/>
</dbReference>
<evidence type="ECO:0000256" key="3">
    <source>
        <dbReference type="ARBA" id="ARBA00021468"/>
    </source>
</evidence>
<dbReference type="CDD" id="cd00212">
    <property type="entry name" value="PTS_IIB_glc"/>
    <property type="match status" value="1"/>
</dbReference>
<dbReference type="InterPro" id="IPR013013">
    <property type="entry name" value="PTS_EIIC_1"/>
</dbReference>
<keyword evidence="4" id="KW-0813">Transport</keyword>
<comment type="caution">
    <text evidence="20">The sequence shown here is derived from an EMBL/GenBank/DDBJ whole genome shotgun (WGS) entry which is preliminary data.</text>
</comment>
<dbReference type="InterPro" id="IPR018113">
    <property type="entry name" value="PTrfase_EIIB_Cys"/>
</dbReference>
<keyword evidence="12 17" id="KW-1133">Transmembrane helix</keyword>